<dbReference type="FunFam" id="3.80.10.10:FF:000770">
    <property type="entry name" value="Uncharacterized protein"/>
    <property type="match status" value="1"/>
</dbReference>
<dbReference type="InterPro" id="IPR003599">
    <property type="entry name" value="Ig_sub"/>
</dbReference>
<feature type="domain" description="Ig-like" evidence="11">
    <location>
        <begin position="582"/>
        <end position="675"/>
    </location>
</feature>
<dbReference type="Pfam" id="PF13306">
    <property type="entry name" value="LRR_5"/>
    <property type="match status" value="1"/>
</dbReference>
<dbReference type="InterPro" id="IPR000483">
    <property type="entry name" value="Cys-rich_flank_reg_C"/>
</dbReference>
<keyword evidence="2" id="KW-0433">Leucine-rich repeat</keyword>
<dbReference type="SMART" id="SM00082">
    <property type="entry name" value="LRRCT"/>
    <property type="match status" value="1"/>
</dbReference>
<keyword evidence="3" id="KW-0812">Transmembrane</keyword>
<name>A0A6P4YFW5_BRABE</name>
<dbReference type="KEGG" id="bbel:109467365"/>
<dbReference type="Proteomes" id="UP000515135">
    <property type="component" value="Unplaced"/>
</dbReference>
<keyword evidence="9" id="KW-0325">Glycoprotein</keyword>
<keyword evidence="7" id="KW-0472">Membrane</keyword>
<keyword evidence="6" id="KW-1133">Transmembrane helix</keyword>
<dbReference type="InterPro" id="IPR001611">
    <property type="entry name" value="Leu-rich_rpt"/>
</dbReference>
<evidence type="ECO:0000256" key="6">
    <source>
        <dbReference type="ARBA" id="ARBA00022989"/>
    </source>
</evidence>
<evidence type="ECO:0000256" key="7">
    <source>
        <dbReference type="ARBA" id="ARBA00023136"/>
    </source>
</evidence>
<comment type="subcellular location">
    <subcellularLocation>
        <location evidence="1">Membrane</location>
        <topology evidence="1">Single-pass membrane protein</topology>
    </subcellularLocation>
</comment>
<keyword evidence="8" id="KW-1015">Disulfide bond</keyword>
<feature type="signal peptide" evidence="10">
    <location>
        <begin position="1"/>
        <end position="24"/>
    </location>
</feature>
<evidence type="ECO:0000313" key="12">
    <source>
        <dbReference type="Proteomes" id="UP000515135"/>
    </source>
</evidence>
<dbReference type="InterPro" id="IPR003598">
    <property type="entry name" value="Ig_sub2"/>
</dbReference>
<evidence type="ECO:0000256" key="2">
    <source>
        <dbReference type="ARBA" id="ARBA00022614"/>
    </source>
</evidence>
<dbReference type="InterPro" id="IPR036179">
    <property type="entry name" value="Ig-like_dom_sf"/>
</dbReference>
<dbReference type="PANTHER" id="PTHR24369">
    <property type="entry name" value="ANTIGEN BSP, PUTATIVE-RELATED"/>
    <property type="match status" value="1"/>
</dbReference>
<dbReference type="SMART" id="SM00408">
    <property type="entry name" value="IGc2"/>
    <property type="match status" value="1"/>
</dbReference>
<evidence type="ECO:0000313" key="13">
    <source>
        <dbReference type="RefSeq" id="XP_019620864.1"/>
    </source>
</evidence>
<dbReference type="SMART" id="SM00369">
    <property type="entry name" value="LRR_TYP"/>
    <property type="match status" value="15"/>
</dbReference>
<dbReference type="PROSITE" id="PS50835">
    <property type="entry name" value="IG_LIKE"/>
    <property type="match status" value="1"/>
</dbReference>
<dbReference type="Gene3D" id="2.60.40.10">
    <property type="entry name" value="Immunoglobulins"/>
    <property type="match status" value="1"/>
</dbReference>
<dbReference type="OrthoDB" id="5789657at2759"/>
<keyword evidence="12" id="KW-1185">Reference proteome</keyword>
<keyword evidence="4 10" id="KW-0732">Signal</keyword>
<dbReference type="SUPFAM" id="SSF48726">
    <property type="entry name" value="Immunoglobulin"/>
    <property type="match status" value="1"/>
</dbReference>
<dbReference type="InterPro" id="IPR003591">
    <property type="entry name" value="Leu-rich_rpt_typical-subtyp"/>
</dbReference>
<evidence type="ECO:0000256" key="8">
    <source>
        <dbReference type="ARBA" id="ARBA00023157"/>
    </source>
</evidence>
<dbReference type="Pfam" id="PF07679">
    <property type="entry name" value="I-set"/>
    <property type="match status" value="1"/>
</dbReference>
<dbReference type="InterPro" id="IPR050541">
    <property type="entry name" value="LRR_TM_domain-containing"/>
</dbReference>
<dbReference type="RefSeq" id="XP_019620864.1">
    <property type="nucleotide sequence ID" value="XM_019765305.1"/>
</dbReference>
<evidence type="ECO:0000256" key="4">
    <source>
        <dbReference type="ARBA" id="ARBA00022729"/>
    </source>
</evidence>
<dbReference type="InterPro" id="IPR013783">
    <property type="entry name" value="Ig-like_fold"/>
</dbReference>
<reference evidence="13" key="1">
    <citation type="submission" date="2025-08" db="UniProtKB">
        <authorList>
            <consortium name="RefSeq"/>
        </authorList>
    </citation>
    <scope>IDENTIFICATION</scope>
    <source>
        <tissue evidence="13">Gonad</tissue>
    </source>
</reference>
<dbReference type="Gene3D" id="3.80.10.10">
    <property type="entry name" value="Ribonuclease Inhibitor"/>
    <property type="match status" value="5"/>
</dbReference>
<evidence type="ECO:0000259" key="11">
    <source>
        <dbReference type="PROSITE" id="PS50835"/>
    </source>
</evidence>
<keyword evidence="5" id="KW-0677">Repeat</keyword>
<dbReference type="GeneID" id="109467365"/>
<dbReference type="SMART" id="SM00409">
    <property type="entry name" value="IG"/>
    <property type="match status" value="1"/>
</dbReference>
<dbReference type="SUPFAM" id="SSF52058">
    <property type="entry name" value="L domain-like"/>
    <property type="match status" value="2"/>
</dbReference>
<feature type="chain" id="PRO_5028401959" evidence="10">
    <location>
        <begin position="25"/>
        <end position="677"/>
    </location>
</feature>
<organism evidence="12 13">
    <name type="scientific">Branchiostoma belcheri</name>
    <name type="common">Amphioxus</name>
    <dbReference type="NCBI Taxonomy" id="7741"/>
    <lineage>
        <taxon>Eukaryota</taxon>
        <taxon>Metazoa</taxon>
        <taxon>Chordata</taxon>
        <taxon>Cephalochordata</taxon>
        <taxon>Leptocardii</taxon>
        <taxon>Amphioxiformes</taxon>
        <taxon>Branchiostomatidae</taxon>
        <taxon>Branchiostoma</taxon>
    </lineage>
</organism>
<gene>
    <name evidence="13" type="primary">LOC109467365</name>
</gene>
<evidence type="ECO:0000256" key="1">
    <source>
        <dbReference type="ARBA" id="ARBA00004167"/>
    </source>
</evidence>
<dbReference type="PROSITE" id="PS51450">
    <property type="entry name" value="LRR"/>
    <property type="match status" value="1"/>
</dbReference>
<evidence type="ECO:0000256" key="9">
    <source>
        <dbReference type="ARBA" id="ARBA00023180"/>
    </source>
</evidence>
<dbReference type="GO" id="GO:0005886">
    <property type="term" value="C:plasma membrane"/>
    <property type="evidence" value="ECO:0007669"/>
    <property type="project" value="TreeGrafter"/>
</dbReference>
<dbReference type="InterPro" id="IPR013098">
    <property type="entry name" value="Ig_I-set"/>
</dbReference>
<accession>A0A6P4YFW5</accession>
<dbReference type="InterPro" id="IPR026906">
    <property type="entry name" value="LRR_5"/>
</dbReference>
<sequence length="677" mass="74006">MAAVSRVHVIFVLVCFVLFQAAEARCPDGCDCEPGIFPVDVTCTGEKILSIPQNIPIFTTSLTITNTGITEVRADDLKALKRLRTLLLPNNKISTIDAGAFDELSRLEFFDISGNVLDSFPSGLFKNCRLLKELNGASNHISSLPEDLLSGLAHIESLNLYDNNITVLSPNIFKDTSRLNSLDLSNNKITKISKTLFSNTRLNKIVLNDNMISTIDDGAFAGMETLGSIDIYLHNNQLTSVTNNTFKISERGGIETLTLHDNKIATLESGSLESADQMSELDLSYNMLAQVSLPGLRSIETVSLNSNKLKRPPAGLSDAAETLTTLDLYDNEMDEIPAGAFQGLRNLNRLNLANSLKVNGTLNAQAFCNLRSLESLVLDEDHLQSVPTDALNCITTLTSLTLSYNRIDNVTSDFGKSSNLLELYLKDNSISMVPINILMPYTNLVRIDMTSNSITHLSSNSFPNTKLATLVLEGNHISFIESGAFVGLSSLETVNLANNQASYLPGNIFSGFKNLSKVSLDNNPWACDCLMKDFARWLNMSDPMLEIEVECRSPSKYFGKKLRDLDVDELTCDDCKPQTSAPKIDQSGGQVQGTVGKDTVLTCNVTACPQAEIFWTIPQSPGVELSKYSTQYNKFQVNNLNGTLTVKNTIASDAGDYHCKAFNGLGSDSKVVKLTVM</sequence>
<dbReference type="PANTHER" id="PTHR24369:SF210">
    <property type="entry name" value="CHAOPTIN-RELATED"/>
    <property type="match status" value="1"/>
</dbReference>
<dbReference type="Pfam" id="PF13855">
    <property type="entry name" value="LRR_8"/>
    <property type="match status" value="2"/>
</dbReference>
<dbReference type="AlphaFoldDB" id="A0A6P4YFW5"/>
<evidence type="ECO:0000256" key="3">
    <source>
        <dbReference type="ARBA" id="ARBA00022692"/>
    </source>
</evidence>
<evidence type="ECO:0000256" key="10">
    <source>
        <dbReference type="SAM" id="SignalP"/>
    </source>
</evidence>
<proteinExistence type="predicted"/>
<dbReference type="InterPro" id="IPR007110">
    <property type="entry name" value="Ig-like_dom"/>
</dbReference>
<protein>
    <submittedName>
        <fullName evidence="13">Carboxypeptidase N subunit 2-like</fullName>
    </submittedName>
</protein>
<dbReference type="InterPro" id="IPR032675">
    <property type="entry name" value="LRR_dom_sf"/>
</dbReference>
<evidence type="ECO:0000256" key="5">
    <source>
        <dbReference type="ARBA" id="ARBA00022737"/>
    </source>
</evidence>